<dbReference type="AlphaFoldDB" id="A0A645CMG6"/>
<dbReference type="Pfam" id="PF00485">
    <property type="entry name" value="PRK"/>
    <property type="match status" value="1"/>
</dbReference>
<evidence type="ECO:0000313" key="2">
    <source>
        <dbReference type="EMBL" id="MPM78095.1"/>
    </source>
</evidence>
<organism evidence="2">
    <name type="scientific">bioreactor metagenome</name>
    <dbReference type="NCBI Taxonomy" id="1076179"/>
    <lineage>
        <taxon>unclassified sequences</taxon>
        <taxon>metagenomes</taxon>
        <taxon>ecological metagenomes</taxon>
    </lineage>
</organism>
<evidence type="ECO:0000259" key="1">
    <source>
        <dbReference type="Pfam" id="PF00485"/>
    </source>
</evidence>
<protein>
    <submittedName>
        <fullName evidence="2">Uridine kinase</fullName>
        <ecNumber evidence="2">2.7.1.48</ecNumber>
    </submittedName>
</protein>
<dbReference type="GO" id="GO:0004849">
    <property type="term" value="F:uridine kinase activity"/>
    <property type="evidence" value="ECO:0007669"/>
    <property type="project" value="UniProtKB-EC"/>
</dbReference>
<dbReference type="EC" id="2.7.1.48" evidence="2"/>
<dbReference type="Gene3D" id="3.40.50.300">
    <property type="entry name" value="P-loop containing nucleotide triphosphate hydrolases"/>
    <property type="match status" value="1"/>
</dbReference>
<accession>A0A645CMG6</accession>
<dbReference type="SUPFAM" id="SSF52540">
    <property type="entry name" value="P-loop containing nucleoside triphosphate hydrolases"/>
    <property type="match status" value="1"/>
</dbReference>
<gene>
    <name evidence="2" type="primary">udk_50</name>
    <name evidence="2" type="ORF">SDC9_125105</name>
</gene>
<feature type="domain" description="Phosphoribulokinase/uridine kinase" evidence="1">
    <location>
        <begin position="89"/>
        <end position="131"/>
    </location>
</feature>
<reference evidence="2" key="1">
    <citation type="submission" date="2019-08" db="EMBL/GenBank/DDBJ databases">
        <authorList>
            <person name="Kucharzyk K."/>
            <person name="Murdoch R.W."/>
            <person name="Higgins S."/>
            <person name="Loffler F."/>
        </authorList>
    </citation>
    <scope>NUCLEOTIDE SEQUENCE</scope>
</reference>
<sequence>MVVVSVSGISGAGKTTISKALCKQLEHAVALYFDDYEFRRQPDDIGEWIENGSDADAWDFSLLEADIEQIMQLKQYDYLILDYPFGKSEYSIKKYIDFAVYIDTPLDICLARRMIRDYRFASTSDIMSALSSYLNKSRKYYILSESGIKAFDLVIDGMLTTDAMTAKIIKVLTSREDNT</sequence>
<name>A0A645CMG6_9ZZZZ</name>
<dbReference type="InterPro" id="IPR006083">
    <property type="entry name" value="PRK/URK"/>
</dbReference>
<proteinExistence type="predicted"/>
<keyword evidence="2" id="KW-0418">Kinase</keyword>
<keyword evidence="2" id="KW-0808">Transferase</keyword>
<dbReference type="InterPro" id="IPR027417">
    <property type="entry name" value="P-loop_NTPase"/>
</dbReference>
<dbReference type="GO" id="GO:0005524">
    <property type="term" value="F:ATP binding"/>
    <property type="evidence" value="ECO:0007669"/>
    <property type="project" value="InterPro"/>
</dbReference>
<comment type="caution">
    <text evidence="2">The sequence shown here is derived from an EMBL/GenBank/DDBJ whole genome shotgun (WGS) entry which is preliminary data.</text>
</comment>
<dbReference type="EMBL" id="VSSQ01028386">
    <property type="protein sequence ID" value="MPM78095.1"/>
    <property type="molecule type" value="Genomic_DNA"/>
</dbReference>